<comment type="caution">
    <text evidence="1">The sequence shown here is derived from an EMBL/GenBank/DDBJ whole genome shotgun (WGS) entry which is preliminary data.</text>
</comment>
<accession>A0A8J6HK26</accession>
<dbReference type="Proteomes" id="UP000719412">
    <property type="component" value="Unassembled WGS sequence"/>
</dbReference>
<keyword evidence="2" id="KW-1185">Reference proteome</keyword>
<proteinExistence type="predicted"/>
<reference evidence="1" key="2">
    <citation type="submission" date="2021-08" db="EMBL/GenBank/DDBJ databases">
        <authorList>
            <person name="Eriksson T."/>
        </authorList>
    </citation>
    <scope>NUCLEOTIDE SEQUENCE</scope>
    <source>
        <strain evidence="1">Stoneville</strain>
        <tissue evidence="1">Whole head</tissue>
    </source>
</reference>
<dbReference type="EMBL" id="JABDTM020012659">
    <property type="protein sequence ID" value="KAH0820195.1"/>
    <property type="molecule type" value="Genomic_DNA"/>
</dbReference>
<organism evidence="1 2">
    <name type="scientific">Tenebrio molitor</name>
    <name type="common">Yellow mealworm beetle</name>
    <dbReference type="NCBI Taxonomy" id="7067"/>
    <lineage>
        <taxon>Eukaryota</taxon>
        <taxon>Metazoa</taxon>
        <taxon>Ecdysozoa</taxon>
        <taxon>Arthropoda</taxon>
        <taxon>Hexapoda</taxon>
        <taxon>Insecta</taxon>
        <taxon>Pterygota</taxon>
        <taxon>Neoptera</taxon>
        <taxon>Endopterygota</taxon>
        <taxon>Coleoptera</taxon>
        <taxon>Polyphaga</taxon>
        <taxon>Cucujiformia</taxon>
        <taxon>Tenebrionidae</taxon>
        <taxon>Tenebrio</taxon>
    </lineage>
</organism>
<reference evidence="1" key="1">
    <citation type="journal article" date="2020" name="J Insects Food Feed">
        <title>The yellow mealworm (Tenebrio molitor) genome: a resource for the emerging insects as food and feed industry.</title>
        <authorList>
            <person name="Eriksson T."/>
            <person name="Andere A."/>
            <person name="Kelstrup H."/>
            <person name="Emery V."/>
            <person name="Picard C."/>
        </authorList>
    </citation>
    <scope>NUCLEOTIDE SEQUENCE</scope>
    <source>
        <strain evidence="1">Stoneville</strain>
        <tissue evidence="1">Whole head</tissue>
    </source>
</reference>
<evidence type="ECO:0000313" key="1">
    <source>
        <dbReference type="EMBL" id="KAH0820195.1"/>
    </source>
</evidence>
<sequence>MCCPRRGAASVNHRICFRRSSNPGAGNRWQVYLEREHVNGGTLTIKWEAACTGGRLRGMH</sequence>
<name>A0A8J6HK26_TENMO</name>
<gene>
    <name evidence="1" type="ORF">GEV33_002596</name>
</gene>
<protein>
    <submittedName>
        <fullName evidence="1">Uncharacterized protein</fullName>
    </submittedName>
</protein>
<evidence type="ECO:0000313" key="2">
    <source>
        <dbReference type="Proteomes" id="UP000719412"/>
    </source>
</evidence>
<dbReference type="AlphaFoldDB" id="A0A8J6HK26"/>